<keyword evidence="1" id="KW-0472">Membrane</keyword>
<dbReference type="InterPro" id="IPR025315">
    <property type="entry name" value="DUF4220"/>
</dbReference>
<keyword evidence="4" id="KW-1185">Reference proteome</keyword>
<keyword evidence="1" id="KW-1133">Transmembrane helix</keyword>
<proteinExistence type="predicted"/>
<feature type="transmembrane region" description="Helical" evidence="1">
    <location>
        <begin position="302"/>
        <end position="322"/>
    </location>
</feature>
<dbReference type="EMBL" id="KE343326">
    <property type="protein sequence ID" value="EXB23823.1"/>
    <property type="molecule type" value="Genomic_DNA"/>
</dbReference>
<evidence type="ECO:0000313" key="4">
    <source>
        <dbReference type="Proteomes" id="UP000030645"/>
    </source>
</evidence>
<dbReference type="AlphaFoldDB" id="W9QBS7"/>
<evidence type="ECO:0000256" key="1">
    <source>
        <dbReference type="SAM" id="Phobius"/>
    </source>
</evidence>
<feature type="transmembrane region" description="Helical" evidence="1">
    <location>
        <begin position="20"/>
        <end position="37"/>
    </location>
</feature>
<dbReference type="Proteomes" id="UP000030645">
    <property type="component" value="Unassembled WGS sequence"/>
</dbReference>
<dbReference type="Pfam" id="PF04578">
    <property type="entry name" value="DUF594"/>
    <property type="match status" value="1"/>
</dbReference>
<organism evidence="3 4">
    <name type="scientific">Morus notabilis</name>
    <dbReference type="NCBI Taxonomy" id="981085"/>
    <lineage>
        <taxon>Eukaryota</taxon>
        <taxon>Viridiplantae</taxon>
        <taxon>Streptophyta</taxon>
        <taxon>Embryophyta</taxon>
        <taxon>Tracheophyta</taxon>
        <taxon>Spermatophyta</taxon>
        <taxon>Magnoliopsida</taxon>
        <taxon>eudicotyledons</taxon>
        <taxon>Gunneridae</taxon>
        <taxon>Pentapetalae</taxon>
        <taxon>rosids</taxon>
        <taxon>fabids</taxon>
        <taxon>Rosales</taxon>
        <taxon>Moraceae</taxon>
        <taxon>Moreae</taxon>
        <taxon>Morus</taxon>
    </lineage>
</organism>
<feature type="domain" description="DUF4220" evidence="2">
    <location>
        <begin position="52"/>
        <end position="400"/>
    </location>
</feature>
<dbReference type="STRING" id="981085.W9QBS7"/>
<dbReference type="OrthoDB" id="1689146at2759"/>
<dbReference type="KEGG" id="mnt:21392909"/>
<dbReference type="PANTHER" id="PTHR31325">
    <property type="entry name" value="OS01G0798800 PROTEIN-RELATED"/>
    <property type="match status" value="1"/>
</dbReference>
<accession>W9QBS7</accession>
<keyword evidence="1" id="KW-0812">Transmembrane</keyword>
<feature type="transmembrane region" description="Helical" evidence="1">
    <location>
        <begin position="334"/>
        <end position="355"/>
    </location>
</feature>
<feature type="transmembrane region" description="Helical" evidence="1">
    <location>
        <begin position="115"/>
        <end position="134"/>
    </location>
</feature>
<dbReference type="InterPro" id="IPR007658">
    <property type="entry name" value="DUF594"/>
</dbReference>
<name>W9QBS7_9ROSA</name>
<protein>
    <recommendedName>
        <fullName evidence="2">DUF4220 domain-containing protein</fullName>
    </recommendedName>
</protein>
<evidence type="ECO:0000313" key="3">
    <source>
        <dbReference type="EMBL" id="EXB23823.1"/>
    </source>
</evidence>
<dbReference type="eggNOG" id="ENOG502QQBP">
    <property type="taxonomic scope" value="Eukaryota"/>
</dbReference>
<sequence length="687" mass="79533">MVHIFPERLRELWSEWEIRAMVLASLILQSILILIGNRRKHSTQSLLQFLLWSSYLSADWIATVALGVLSSYGDGNGDSTKPEHIIKAFWAPFLLLHLGGPDTITAYSLEDNELWWRHLVMLVVQVVVAFYILIRAWTGDNMLNFLSLPIYLAGIIKFGERNWVLRCASSKYFRKSMFPRRDPGPNYARFMEEYHSKRLEGFDVSSESNIEAPTFGDHIINVIPSNDNVRDVDNLRDAHNFFEDFKRLFADLILSFHDIVKSRSFVQNSTCDVVFKVIEIELGFIYDVFYTKAVVVYSHMGGFLRFISFLCTVVVFFAFLFIEKQGYRRLDISITYILLAGAVALEIYAVVLLLCSDRAVLWLSKQKNVVADSLNHSILPFLPTEPKRWSNKIAQFNLIRLCINDKPTNWGLPQKALCIYETMEMNRYEDFQTVSKELKELIFQQLRKKSRSAFDYSACKRLCSHRGLWVLEEEKCLDQLGWSIENAEFDQSILLWHIATDLCYYSGMLENSSDAELNEKSNFKEISKWLSDYMLYLLVMRPFMLPNGIGQIRFQDTHAEAEEFFRGRNSVKDAKKACATLLQVSTKIPPLEVKGDRSKSVLFDACKLAQALRSLKWKKEKKWEMVSHVWVEMLSYAACQCQRSQHAQQLRQGGELLTHVWLLMAHLGITEQFQISKGHARAKLNAR</sequence>
<gene>
    <name evidence="3" type="ORF">L484_009584</name>
</gene>
<feature type="transmembrane region" description="Helical" evidence="1">
    <location>
        <begin position="49"/>
        <end position="72"/>
    </location>
</feature>
<dbReference type="Pfam" id="PF13968">
    <property type="entry name" value="DUF4220"/>
    <property type="match status" value="1"/>
</dbReference>
<reference evidence="4" key="1">
    <citation type="submission" date="2013-01" db="EMBL/GenBank/DDBJ databases">
        <title>Draft Genome Sequence of a Mulberry Tree, Morus notabilis C.K. Schneid.</title>
        <authorList>
            <person name="He N."/>
            <person name="Zhao S."/>
        </authorList>
    </citation>
    <scope>NUCLEOTIDE SEQUENCE</scope>
</reference>
<evidence type="ECO:0000259" key="2">
    <source>
        <dbReference type="Pfam" id="PF13968"/>
    </source>
</evidence>